<accession>A0ACA9QUL6</accession>
<gene>
    <name evidence="1" type="ORF">RPERSI_LOCUS15540</name>
</gene>
<reference evidence="1" key="1">
    <citation type="submission" date="2021-06" db="EMBL/GenBank/DDBJ databases">
        <authorList>
            <person name="Kallberg Y."/>
            <person name="Tangrot J."/>
            <person name="Rosling A."/>
        </authorList>
    </citation>
    <scope>NUCLEOTIDE SEQUENCE</scope>
    <source>
        <strain evidence="1">MA461A</strain>
    </source>
</reference>
<dbReference type="Proteomes" id="UP000789920">
    <property type="component" value="Unassembled WGS sequence"/>
</dbReference>
<name>A0ACA9QUL6_9GLOM</name>
<comment type="caution">
    <text evidence="1">The sequence shown here is derived from an EMBL/GenBank/DDBJ whole genome shotgun (WGS) entry which is preliminary data.</text>
</comment>
<proteinExistence type="predicted"/>
<evidence type="ECO:0000313" key="2">
    <source>
        <dbReference type="Proteomes" id="UP000789920"/>
    </source>
</evidence>
<keyword evidence="2" id="KW-1185">Reference proteome</keyword>
<organism evidence="1 2">
    <name type="scientific">Racocetra persica</name>
    <dbReference type="NCBI Taxonomy" id="160502"/>
    <lineage>
        <taxon>Eukaryota</taxon>
        <taxon>Fungi</taxon>
        <taxon>Fungi incertae sedis</taxon>
        <taxon>Mucoromycota</taxon>
        <taxon>Glomeromycotina</taxon>
        <taxon>Glomeromycetes</taxon>
        <taxon>Diversisporales</taxon>
        <taxon>Gigasporaceae</taxon>
        <taxon>Racocetra</taxon>
    </lineage>
</organism>
<sequence length="159" mass="18146">MARNAQVSSNRQPRRKLATAKKLPRRSNVSTSSSGTPSTRRSRPGDPVAPAKPRRYRPGTVALREIRQYQKSTNLLLRKLPFSRVVREIAIELMEPDATVGYRWQSSAILALQEVGSLLLKLKDYYLFKYSNLCAIHAKRVTIMQKDIQLARRIRGVWG</sequence>
<evidence type="ECO:0000313" key="1">
    <source>
        <dbReference type="EMBL" id="CAG8763738.1"/>
    </source>
</evidence>
<feature type="non-terminal residue" evidence="1">
    <location>
        <position position="159"/>
    </location>
</feature>
<protein>
    <submittedName>
        <fullName evidence="1">111_t:CDS:1</fullName>
    </submittedName>
</protein>
<dbReference type="EMBL" id="CAJVQC010037400">
    <property type="protein sequence ID" value="CAG8763738.1"/>
    <property type="molecule type" value="Genomic_DNA"/>
</dbReference>